<evidence type="ECO:0000256" key="3">
    <source>
        <dbReference type="ARBA" id="ARBA00023125"/>
    </source>
</evidence>
<sequence length="342" mass="39555">MEYLTSNEIAKKWNVSSRMVAYYCKAGKIVGAIMRGKTWLIPAHAEKPSDHRYRKNKMMVQDNPELQGALQSINKLDSDNSTVYRAKDLYQNLGLTRETLRYYEEIGLIAPERNQSSQYREFTFEDVSRLMSIDFYKKRGFSPLEIRELTAAGKHSDLDVLDKKISDIEETIRAGQRILGRLAETKAFCEYAAQSKKVFSVKELPPYWVLETFDAVSSLKEYQERVLVSLDLQEEDILSNLVRVVTFDSAGYKGTKMCLVSKASNERKAAGRLTLEYGRCLHTVFDADSHDDSLMEKMFFESHTWAADHQESFRGVVYIFVRFVEMAELGERNFYEVWIPLK</sequence>
<dbReference type="PANTHER" id="PTHR30204:SF69">
    <property type="entry name" value="MERR-FAMILY TRANSCRIPTIONAL REGULATOR"/>
    <property type="match status" value="1"/>
</dbReference>
<dbReference type="InterPro" id="IPR047057">
    <property type="entry name" value="MerR_fam"/>
</dbReference>
<dbReference type="OrthoDB" id="9773308at2"/>
<dbReference type="InterPro" id="IPR009061">
    <property type="entry name" value="DNA-bd_dom_put_sf"/>
</dbReference>
<keyword evidence="4" id="KW-0804">Transcription</keyword>
<dbReference type="EMBL" id="CYZU01000029">
    <property type="protein sequence ID" value="CUO69519.1"/>
    <property type="molecule type" value="Genomic_DNA"/>
</dbReference>
<proteinExistence type="predicted"/>
<gene>
    <name evidence="6" type="primary">merR1</name>
    <name evidence="6" type="ORF">ERS852491_02993</name>
</gene>
<evidence type="ECO:0000259" key="5">
    <source>
        <dbReference type="PROSITE" id="PS50937"/>
    </source>
</evidence>
<evidence type="ECO:0000256" key="2">
    <source>
        <dbReference type="ARBA" id="ARBA00023015"/>
    </source>
</evidence>
<dbReference type="InterPro" id="IPR000551">
    <property type="entry name" value="MerR-type_HTH_dom"/>
</dbReference>
<dbReference type="GO" id="GO:0003677">
    <property type="term" value="F:DNA binding"/>
    <property type="evidence" value="ECO:0007669"/>
    <property type="project" value="UniProtKB-KW"/>
</dbReference>
<feature type="domain" description="HTH merR-type" evidence="5">
    <location>
        <begin position="93"/>
        <end position="152"/>
    </location>
</feature>
<reference evidence="6 7" key="1">
    <citation type="submission" date="2015-09" db="EMBL/GenBank/DDBJ databases">
        <authorList>
            <consortium name="Pathogen Informatics"/>
        </authorList>
    </citation>
    <scope>NUCLEOTIDE SEQUENCE [LARGE SCALE GENOMIC DNA]</scope>
    <source>
        <strain evidence="6 7">2789STDY5834876</strain>
    </source>
</reference>
<evidence type="ECO:0000256" key="4">
    <source>
        <dbReference type="ARBA" id="ARBA00023163"/>
    </source>
</evidence>
<dbReference type="PROSITE" id="PS50937">
    <property type="entry name" value="HTH_MERR_2"/>
    <property type="match status" value="1"/>
</dbReference>
<keyword evidence="2" id="KW-0805">Transcription regulation</keyword>
<dbReference type="GO" id="GO:0003700">
    <property type="term" value="F:DNA-binding transcription factor activity"/>
    <property type="evidence" value="ECO:0007669"/>
    <property type="project" value="InterPro"/>
</dbReference>
<dbReference type="RefSeq" id="WP_055153983.1">
    <property type="nucleotide sequence ID" value="NZ_CYZU01000029.1"/>
</dbReference>
<keyword evidence="1" id="KW-0678">Repressor</keyword>
<dbReference type="SMART" id="SM00422">
    <property type="entry name" value="HTH_MERR"/>
    <property type="match status" value="1"/>
</dbReference>
<dbReference type="Pfam" id="PF13411">
    <property type="entry name" value="MerR_1"/>
    <property type="match status" value="1"/>
</dbReference>
<dbReference type="Gene3D" id="1.10.1660.10">
    <property type="match status" value="1"/>
</dbReference>
<evidence type="ECO:0000313" key="6">
    <source>
        <dbReference type="EMBL" id="CUO69519.1"/>
    </source>
</evidence>
<name>A0A174H932_9FIRM</name>
<dbReference type="Proteomes" id="UP000095544">
    <property type="component" value="Unassembled WGS sequence"/>
</dbReference>
<protein>
    <submittedName>
        <fullName evidence="6">Mercuric resistance operon regulatory protein</fullName>
    </submittedName>
</protein>
<keyword evidence="3" id="KW-0238">DNA-binding</keyword>
<organism evidence="6 7">
    <name type="scientific">Faecalicatena contorta</name>
    <dbReference type="NCBI Taxonomy" id="39482"/>
    <lineage>
        <taxon>Bacteria</taxon>
        <taxon>Bacillati</taxon>
        <taxon>Bacillota</taxon>
        <taxon>Clostridia</taxon>
        <taxon>Lachnospirales</taxon>
        <taxon>Lachnospiraceae</taxon>
        <taxon>Faecalicatena</taxon>
    </lineage>
</organism>
<accession>A0A174H932</accession>
<dbReference type="STRING" id="39482.ERS852491_02993"/>
<dbReference type="AlphaFoldDB" id="A0A174H932"/>
<evidence type="ECO:0000313" key="7">
    <source>
        <dbReference type="Proteomes" id="UP000095544"/>
    </source>
</evidence>
<dbReference type="SUPFAM" id="SSF46955">
    <property type="entry name" value="Putative DNA-binding domain"/>
    <property type="match status" value="1"/>
</dbReference>
<dbReference type="CDD" id="cd00592">
    <property type="entry name" value="HTH_MerR-like"/>
    <property type="match status" value="1"/>
</dbReference>
<dbReference type="PANTHER" id="PTHR30204">
    <property type="entry name" value="REDOX-CYCLING DRUG-SENSING TRANSCRIPTIONAL ACTIVATOR SOXR"/>
    <property type="match status" value="1"/>
</dbReference>
<evidence type="ECO:0000256" key="1">
    <source>
        <dbReference type="ARBA" id="ARBA00022491"/>
    </source>
</evidence>